<dbReference type="PANTHER" id="PTHR46696:SF1">
    <property type="entry name" value="CYTOCHROME P450 YJIB-RELATED"/>
    <property type="match status" value="1"/>
</dbReference>
<keyword evidence="6" id="KW-0408">Iron</keyword>
<evidence type="ECO:0000256" key="9">
    <source>
        <dbReference type="ARBA" id="ARBA00060683"/>
    </source>
</evidence>
<dbReference type="GO" id="GO:0020037">
    <property type="term" value="F:heme binding"/>
    <property type="evidence" value="ECO:0007669"/>
    <property type="project" value="InterPro"/>
</dbReference>
<evidence type="ECO:0000256" key="3">
    <source>
        <dbReference type="ARBA" id="ARBA00022723"/>
    </source>
</evidence>
<keyword evidence="4" id="KW-0521">NADP</keyword>
<evidence type="ECO:0000256" key="6">
    <source>
        <dbReference type="ARBA" id="ARBA00023004"/>
    </source>
</evidence>
<keyword evidence="8" id="KW-0045">Antibiotic biosynthesis</keyword>
<name>A0A097CSL5_9ACTN</name>
<evidence type="ECO:0000256" key="2">
    <source>
        <dbReference type="ARBA" id="ARBA00022617"/>
    </source>
</evidence>
<dbReference type="FunFam" id="1.10.630.10:FF:000018">
    <property type="entry name" value="Cytochrome P450 monooxygenase"/>
    <property type="match status" value="1"/>
</dbReference>
<dbReference type="PANTHER" id="PTHR46696">
    <property type="entry name" value="P450, PUTATIVE (EUROFUNG)-RELATED"/>
    <property type="match status" value="1"/>
</dbReference>
<dbReference type="GO" id="GO:0016705">
    <property type="term" value="F:oxidoreductase activity, acting on paired donors, with incorporation or reduction of molecular oxygen"/>
    <property type="evidence" value="ECO:0007669"/>
    <property type="project" value="InterPro"/>
</dbReference>
<evidence type="ECO:0000256" key="7">
    <source>
        <dbReference type="ARBA" id="ARBA00023033"/>
    </source>
</evidence>
<dbReference type="EMBL" id="KF826673">
    <property type="protein sequence ID" value="AIS85641.1"/>
    <property type="molecule type" value="Genomic_DNA"/>
</dbReference>
<comment type="similarity">
    <text evidence="1">Belongs to the cytochrome P450 family.</text>
</comment>
<comment type="pathway">
    <text evidence="9">Antibiotic biosynthesis; mycinamicin biosynthesis.</text>
</comment>
<evidence type="ECO:0000313" key="10">
    <source>
        <dbReference type="EMBL" id="AIS85641.1"/>
    </source>
</evidence>
<proteinExistence type="inferred from homology"/>
<dbReference type="CDD" id="cd20625">
    <property type="entry name" value="CYP164-like"/>
    <property type="match status" value="1"/>
</dbReference>
<evidence type="ECO:0000256" key="1">
    <source>
        <dbReference type="ARBA" id="ARBA00010617"/>
    </source>
</evidence>
<dbReference type="GO" id="GO:0005506">
    <property type="term" value="F:iron ion binding"/>
    <property type="evidence" value="ECO:0007669"/>
    <property type="project" value="InterPro"/>
</dbReference>
<sequence>MHAVPVRREAPMTAVRAPRVSFDVSDPRLLADPFPTYEQLRRTGAVLSNGPGQWVVPGYREVAALLKDQRLTKTLPEQYYRFTVGDPELSGFLSGQNLGQRNRLASRVLVSSFSPGLVRRLGERMTSLVDDLLEPVLATGRMDLVADLALPFPLMVICDLLGVPAADRSLLWPHAAQLVRAFSDVAFGNDRDIDEAVRSLRWLREYLGDLVENGPAGDNLLTRMATTESDGQRLRREEIVDNAITVFYAGFETSMGMITNGMVALLEHPDQLARLRAGTAGTATAIEEMLRYEAPIQVTMRSPLEPVEVADRVIRPGRVLYLLVGSANRDPEQFDEPDRFDVGRRPNQHLSFGAGVYHCLGAALARAEGVAVFGRLLGRTRAIELDGEPVRRPRFNFRTYDQVPLAVRPA</sequence>
<evidence type="ECO:0000256" key="5">
    <source>
        <dbReference type="ARBA" id="ARBA00023002"/>
    </source>
</evidence>
<evidence type="ECO:0000256" key="4">
    <source>
        <dbReference type="ARBA" id="ARBA00022857"/>
    </source>
</evidence>
<keyword evidence="5" id="KW-0560">Oxidoreductase</keyword>
<dbReference type="GO" id="GO:0017000">
    <property type="term" value="P:antibiotic biosynthetic process"/>
    <property type="evidence" value="ECO:0007669"/>
    <property type="project" value="UniProtKB-KW"/>
</dbReference>
<organism evidence="10">
    <name type="scientific">Verrucosispora sp. MS100047</name>
    <dbReference type="NCBI Taxonomy" id="1410949"/>
    <lineage>
        <taxon>Bacteria</taxon>
        <taxon>Bacillati</taxon>
        <taxon>Actinomycetota</taxon>
        <taxon>Actinomycetes</taxon>
        <taxon>Micromonosporales</taxon>
        <taxon>Micromonosporaceae</taxon>
        <taxon>Micromonospora</taxon>
    </lineage>
</organism>
<reference evidence="10" key="1">
    <citation type="submission" date="2013-11" db="EMBL/GenBank/DDBJ databases">
        <title>New antitubercular compounds from marine-derived Verrucosispora sp. MS100047.</title>
        <authorList>
            <person name="Huang P."/>
            <person name="Xie F."/>
            <person name="Wang Q."/>
            <person name="Wang J."/>
            <person name="Wang Q."/>
            <person name="Abdel-Mageed W.M."/>
            <person name="Liu M."/>
            <person name="Han J."/>
            <person name="Song F."/>
            <person name="Dai H."/>
            <person name="Liu X."/>
            <person name="Zhang L."/>
        </authorList>
    </citation>
    <scope>NUCLEOTIDE SEQUENCE</scope>
    <source>
        <strain evidence="10">MS100047</strain>
    </source>
</reference>
<dbReference type="InterPro" id="IPR036396">
    <property type="entry name" value="Cyt_P450_sf"/>
</dbReference>
<keyword evidence="7" id="KW-0503">Monooxygenase</keyword>
<dbReference type="Pfam" id="PF00067">
    <property type="entry name" value="p450"/>
    <property type="match status" value="1"/>
</dbReference>
<dbReference type="AlphaFoldDB" id="A0A097CSL5"/>
<evidence type="ECO:0000256" key="8">
    <source>
        <dbReference type="ARBA" id="ARBA00023194"/>
    </source>
</evidence>
<keyword evidence="3" id="KW-0479">Metal-binding</keyword>
<dbReference type="SUPFAM" id="SSF48264">
    <property type="entry name" value="Cytochrome P450"/>
    <property type="match status" value="1"/>
</dbReference>
<dbReference type="Gene3D" id="1.10.630.10">
    <property type="entry name" value="Cytochrome P450"/>
    <property type="match status" value="1"/>
</dbReference>
<dbReference type="InterPro" id="IPR001128">
    <property type="entry name" value="Cyt_P450"/>
</dbReference>
<keyword evidence="2" id="KW-0349">Heme</keyword>
<dbReference type="GO" id="GO:0004497">
    <property type="term" value="F:monooxygenase activity"/>
    <property type="evidence" value="ECO:0007669"/>
    <property type="project" value="UniProtKB-KW"/>
</dbReference>
<accession>A0A097CSL5</accession>
<protein>
    <submittedName>
        <fullName evidence="10">Cytochrome P450</fullName>
    </submittedName>
</protein>
<gene>
    <name evidence="10" type="ORF">VASRM7_401</name>
</gene>
<dbReference type="PRINTS" id="PR00359">
    <property type="entry name" value="BP450"/>
</dbReference>
<dbReference type="InterPro" id="IPR002397">
    <property type="entry name" value="Cyt_P450_B"/>
</dbReference>